<comment type="caution">
    <text evidence="2">The sequence shown here is derived from an EMBL/GenBank/DDBJ whole genome shotgun (WGS) entry which is preliminary data.</text>
</comment>
<proteinExistence type="predicted"/>
<dbReference type="Proteomes" id="UP000435112">
    <property type="component" value="Unassembled WGS sequence"/>
</dbReference>
<dbReference type="EMBL" id="QXFU01000212">
    <property type="protein sequence ID" value="KAE9040157.1"/>
    <property type="molecule type" value="Genomic_DNA"/>
</dbReference>
<feature type="non-terminal residue" evidence="2">
    <location>
        <position position="1"/>
    </location>
</feature>
<evidence type="ECO:0000313" key="3">
    <source>
        <dbReference type="Proteomes" id="UP000435112"/>
    </source>
</evidence>
<keyword evidence="1" id="KW-0812">Transmembrane</keyword>
<dbReference type="OrthoDB" id="123104at2759"/>
<dbReference type="AlphaFoldDB" id="A0A6A3NFU0"/>
<feature type="transmembrane region" description="Helical" evidence="1">
    <location>
        <begin position="96"/>
        <end position="114"/>
    </location>
</feature>
<organism evidence="2 3">
    <name type="scientific">Phytophthora rubi</name>
    <dbReference type="NCBI Taxonomy" id="129364"/>
    <lineage>
        <taxon>Eukaryota</taxon>
        <taxon>Sar</taxon>
        <taxon>Stramenopiles</taxon>
        <taxon>Oomycota</taxon>
        <taxon>Peronosporomycetes</taxon>
        <taxon>Peronosporales</taxon>
        <taxon>Peronosporaceae</taxon>
        <taxon>Phytophthora</taxon>
    </lineage>
</organism>
<evidence type="ECO:0000313" key="2">
    <source>
        <dbReference type="EMBL" id="KAE9040157.1"/>
    </source>
</evidence>
<gene>
    <name evidence="2" type="ORF">PR002_g5096</name>
</gene>
<protein>
    <submittedName>
        <fullName evidence="2">Uncharacterized protein</fullName>
    </submittedName>
</protein>
<accession>A0A6A3NFU0</accession>
<sequence>NECAGNAGPGVGEACGGRIVTSNALATAVTVYAEGQEQTCCTECSLQCNAVGSSTVKHCEVAGSSPPSLPPTLAPMQPLFAQLAAAEEKVLASETMTALLGASAMVAVVALIVVKRRADAAAHAREAEDAYYPLLE</sequence>
<keyword evidence="1" id="KW-1133">Transmembrane helix</keyword>
<reference evidence="2 3" key="1">
    <citation type="submission" date="2018-09" db="EMBL/GenBank/DDBJ databases">
        <title>Genomic investigation of the strawberry pathogen Phytophthora fragariae indicates pathogenicity is determined by transcriptional variation in three key races.</title>
        <authorList>
            <person name="Adams T.M."/>
            <person name="Armitage A.D."/>
            <person name="Sobczyk M.K."/>
            <person name="Bates H.J."/>
            <person name="Dunwell J.M."/>
            <person name="Nellist C.F."/>
            <person name="Harrison R.J."/>
        </authorList>
    </citation>
    <scope>NUCLEOTIDE SEQUENCE [LARGE SCALE GENOMIC DNA]</scope>
    <source>
        <strain evidence="2 3">SCRP324</strain>
    </source>
</reference>
<name>A0A6A3NFU0_9STRA</name>
<keyword evidence="1" id="KW-0472">Membrane</keyword>
<evidence type="ECO:0000256" key="1">
    <source>
        <dbReference type="SAM" id="Phobius"/>
    </source>
</evidence>